<accession>A0A084JQ92</accession>
<dbReference type="OrthoDB" id="9816138at2"/>
<name>A0A084JQ92_9FIRM</name>
<keyword evidence="1" id="KW-0472">Membrane</keyword>
<feature type="transmembrane region" description="Helical" evidence="1">
    <location>
        <begin position="116"/>
        <end position="138"/>
    </location>
</feature>
<sequence>MFGKLCKYEFKSIGRTLVPIYLAVIAISILNAFLGMGSLANGYYNGLMSGLSFGRGFLSLIQTLSVIAYFGVLVAMSVLTLIVVIQRFYKGLLCDEGYLMFTLPVKPWQLITAKGVVAFVMSMASSLVAFASIFILVLGTAGTSRVFTAITDPQLWNAINSALAHVSTWPLLMFEFIILIIVSGLVQLYHMYFSMALGHLASKNRVMMSVIAFIAISMLFSFINGLVMIILGNVPSFQSFFRMIDTMPDTQGISLVMHLTFIGSVVYNAIQLAIFFFGTERILSKRLNLE</sequence>
<protein>
    <submittedName>
        <fullName evidence="2">Uncharacterized protein</fullName>
    </submittedName>
</protein>
<keyword evidence="1" id="KW-0812">Transmembrane</keyword>
<evidence type="ECO:0000256" key="1">
    <source>
        <dbReference type="SAM" id="Phobius"/>
    </source>
</evidence>
<dbReference type="AlphaFoldDB" id="A0A084JQ92"/>
<keyword evidence="1" id="KW-1133">Transmembrane helix</keyword>
<feature type="transmembrane region" description="Helical" evidence="1">
    <location>
        <begin position="60"/>
        <end position="85"/>
    </location>
</feature>
<feature type="transmembrane region" description="Helical" evidence="1">
    <location>
        <begin position="20"/>
        <end position="40"/>
    </location>
</feature>
<dbReference type="STRING" id="29354.IO98_05060"/>
<comment type="caution">
    <text evidence="2">The sequence shown here is derived from an EMBL/GenBank/DDBJ whole genome shotgun (WGS) entry which is preliminary data.</text>
</comment>
<gene>
    <name evidence="2" type="ORF">IO98_05060</name>
</gene>
<dbReference type="EMBL" id="JPME01000007">
    <property type="protein sequence ID" value="KEZ91126.1"/>
    <property type="molecule type" value="Genomic_DNA"/>
</dbReference>
<proteinExistence type="predicted"/>
<keyword evidence="3" id="KW-1185">Reference proteome</keyword>
<evidence type="ECO:0000313" key="2">
    <source>
        <dbReference type="EMBL" id="KEZ91126.1"/>
    </source>
</evidence>
<feature type="transmembrane region" description="Helical" evidence="1">
    <location>
        <begin position="169"/>
        <end position="189"/>
    </location>
</feature>
<dbReference type="Proteomes" id="UP000028525">
    <property type="component" value="Unassembled WGS sequence"/>
</dbReference>
<dbReference type="RefSeq" id="WP_038278560.1">
    <property type="nucleotide sequence ID" value="NZ_JPME01000007.1"/>
</dbReference>
<feature type="transmembrane region" description="Helical" evidence="1">
    <location>
        <begin position="252"/>
        <end position="277"/>
    </location>
</feature>
<reference evidence="2 3" key="1">
    <citation type="submission" date="2014-07" db="EMBL/GenBank/DDBJ databases">
        <title>Draft genome of Clostridium celerecrescens 152B isolated from sediments associated with methane hydrate from Krishna Godavari basin.</title>
        <authorList>
            <person name="Honkalas V.S."/>
            <person name="Dabir A.P."/>
            <person name="Arora P."/>
            <person name="Dhakephalkar P.K."/>
        </authorList>
    </citation>
    <scope>NUCLEOTIDE SEQUENCE [LARGE SCALE GENOMIC DNA]</scope>
    <source>
        <strain evidence="2 3">152B</strain>
    </source>
</reference>
<evidence type="ECO:0000313" key="3">
    <source>
        <dbReference type="Proteomes" id="UP000028525"/>
    </source>
</evidence>
<organism evidence="2 3">
    <name type="scientific">Lacrimispora celerecrescens</name>
    <dbReference type="NCBI Taxonomy" id="29354"/>
    <lineage>
        <taxon>Bacteria</taxon>
        <taxon>Bacillati</taxon>
        <taxon>Bacillota</taxon>
        <taxon>Clostridia</taxon>
        <taxon>Lachnospirales</taxon>
        <taxon>Lachnospiraceae</taxon>
        <taxon>Lacrimispora</taxon>
    </lineage>
</organism>
<feature type="transmembrane region" description="Helical" evidence="1">
    <location>
        <begin position="210"/>
        <end position="232"/>
    </location>
</feature>